<dbReference type="Pfam" id="PF00043">
    <property type="entry name" value="GST_C"/>
    <property type="match status" value="1"/>
</dbReference>
<feature type="domain" description="GST C-terminal" evidence="2">
    <location>
        <begin position="85"/>
        <end position="214"/>
    </location>
</feature>
<name>D8K812_NITWC</name>
<keyword evidence="4" id="KW-1185">Reference proteome</keyword>
<evidence type="ECO:0000259" key="1">
    <source>
        <dbReference type="PROSITE" id="PS50404"/>
    </source>
</evidence>
<dbReference type="InterPro" id="IPR034345">
    <property type="entry name" value="Gtt2-like_N"/>
</dbReference>
<dbReference type="SFLD" id="SFLDG00358">
    <property type="entry name" value="Main_(cytGST)"/>
    <property type="match status" value="1"/>
</dbReference>
<organism evidence="3 4">
    <name type="scientific">Nitrosococcus watsoni (strain C-113)</name>
    <dbReference type="NCBI Taxonomy" id="105559"/>
    <lineage>
        <taxon>Bacteria</taxon>
        <taxon>Pseudomonadati</taxon>
        <taxon>Pseudomonadota</taxon>
        <taxon>Gammaproteobacteria</taxon>
        <taxon>Chromatiales</taxon>
        <taxon>Chromatiaceae</taxon>
        <taxon>Nitrosococcus</taxon>
    </lineage>
</organism>
<dbReference type="GO" id="GO:0016740">
    <property type="term" value="F:transferase activity"/>
    <property type="evidence" value="ECO:0007669"/>
    <property type="project" value="UniProtKB-KW"/>
</dbReference>
<proteinExistence type="predicted"/>
<dbReference type="OrthoDB" id="509852at2"/>
<dbReference type="HOGENOM" id="CLU_011226_6_3_6"/>
<dbReference type="SUPFAM" id="SSF52833">
    <property type="entry name" value="Thioredoxin-like"/>
    <property type="match status" value="1"/>
</dbReference>
<accession>D8K812</accession>
<dbReference type="AlphaFoldDB" id="D8K812"/>
<reference evidence="3 4" key="1">
    <citation type="submission" date="2010-06" db="EMBL/GenBank/DDBJ databases">
        <title>Complete sequence of chromosome of Nitrosococcus watsoni C-113.</title>
        <authorList>
            <consortium name="US DOE Joint Genome Institute"/>
            <person name="Lucas S."/>
            <person name="Copeland A."/>
            <person name="Lapidus A."/>
            <person name="Cheng J.-F."/>
            <person name="Bruce D."/>
            <person name="Goodwin L."/>
            <person name="Pitluck S."/>
            <person name="Malfatti S.A."/>
            <person name="Chain P.S.G."/>
            <person name="Land M."/>
            <person name="Hauser L."/>
            <person name="Kyrpides N."/>
            <person name="Ivanova N."/>
            <person name="Cambell M.A."/>
            <person name="Heidelberg J.F."/>
            <person name="Klotz M.G."/>
            <person name="Woyke T."/>
        </authorList>
    </citation>
    <scope>NUCLEOTIDE SEQUENCE [LARGE SCALE GENOMIC DNA]</scope>
    <source>
        <strain evidence="3 4">C-113</strain>
    </source>
</reference>
<dbReference type="SFLD" id="SFLDS00019">
    <property type="entry name" value="Glutathione_Transferase_(cytos"/>
    <property type="match status" value="1"/>
</dbReference>
<dbReference type="InterPro" id="IPR040079">
    <property type="entry name" value="Glutathione_S-Trfase"/>
</dbReference>
<dbReference type="PROSITE" id="PS50405">
    <property type="entry name" value="GST_CTER"/>
    <property type="match status" value="1"/>
</dbReference>
<dbReference type="Gene3D" id="1.20.1050.10">
    <property type="match status" value="1"/>
</dbReference>
<keyword evidence="3" id="KW-0808">Transferase</keyword>
<dbReference type="STRING" id="105559.Nwat_0016"/>
<dbReference type="Proteomes" id="UP000000393">
    <property type="component" value="Chromosome"/>
</dbReference>
<dbReference type="EMBL" id="CP002086">
    <property type="protein sequence ID" value="ADJ27007.1"/>
    <property type="molecule type" value="Genomic_DNA"/>
</dbReference>
<dbReference type="InterPro" id="IPR010987">
    <property type="entry name" value="Glutathione-S-Trfase_C-like"/>
</dbReference>
<evidence type="ECO:0000313" key="3">
    <source>
        <dbReference type="EMBL" id="ADJ27007.1"/>
    </source>
</evidence>
<dbReference type="Gene3D" id="3.40.30.10">
    <property type="entry name" value="Glutaredoxin"/>
    <property type="match status" value="1"/>
</dbReference>
<dbReference type="eggNOG" id="COG0625">
    <property type="taxonomic scope" value="Bacteria"/>
</dbReference>
<dbReference type="InterPro" id="IPR004045">
    <property type="entry name" value="Glutathione_S-Trfase_N"/>
</dbReference>
<dbReference type="InterPro" id="IPR004046">
    <property type="entry name" value="GST_C"/>
</dbReference>
<dbReference type="RefSeq" id="WP_013219119.1">
    <property type="nucleotide sequence ID" value="NC_014315.1"/>
</dbReference>
<dbReference type="PANTHER" id="PTHR44051">
    <property type="entry name" value="GLUTATHIONE S-TRANSFERASE-RELATED"/>
    <property type="match status" value="1"/>
</dbReference>
<dbReference type="PANTHER" id="PTHR44051:SF8">
    <property type="entry name" value="GLUTATHIONE S-TRANSFERASE GSTA"/>
    <property type="match status" value="1"/>
</dbReference>
<sequence>MLLFDALSPGPRTVRMYLLEKKLSIPLKNIDVFKGENRQMPYLDCNPAGQVPALKLGDGSCLSETVAIWEYLEEKYPNPSLIGTTPEERAETRQWQRRLELNITENIHNAYHYAEGIERFKTRIPVAPEAAVGLKQVAQDRIRWIDEMIAGSDYIVGTRFTVADIWLYCWLDFGISVNQPYDSSLKHVDAWFTRVEKRPSALNSLHPNWSKVGIRG</sequence>
<dbReference type="CDD" id="cd03051">
    <property type="entry name" value="GST_N_GTT2_like"/>
    <property type="match status" value="1"/>
</dbReference>
<gene>
    <name evidence="3" type="ordered locus">Nwat_0016</name>
</gene>
<feature type="domain" description="GST N-terminal" evidence="1">
    <location>
        <begin position="1"/>
        <end position="80"/>
    </location>
</feature>
<dbReference type="KEGG" id="nwa:Nwat_0016"/>
<protein>
    <submittedName>
        <fullName evidence="3">Glutathione S-transferase domain protein</fullName>
    </submittedName>
</protein>
<evidence type="ECO:0000259" key="2">
    <source>
        <dbReference type="PROSITE" id="PS50405"/>
    </source>
</evidence>
<evidence type="ECO:0000313" key="4">
    <source>
        <dbReference type="Proteomes" id="UP000000393"/>
    </source>
</evidence>
<dbReference type="PROSITE" id="PS50404">
    <property type="entry name" value="GST_NTER"/>
    <property type="match status" value="1"/>
</dbReference>
<dbReference type="InterPro" id="IPR036282">
    <property type="entry name" value="Glutathione-S-Trfase_C_sf"/>
</dbReference>
<dbReference type="Pfam" id="PF13409">
    <property type="entry name" value="GST_N_2"/>
    <property type="match status" value="1"/>
</dbReference>
<dbReference type="SUPFAM" id="SSF47616">
    <property type="entry name" value="GST C-terminal domain-like"/>
    <property type="match status" value="1"/>
</dbReference>
<dbReference type="InterPro" id="IPR036249">
    <property type="entry name" value="Thioredoxin-like_sf"/>
</dbReference>